<dbReference type="EMBL" id="CASHSV030000024">
    <property type="protein sequence ID" value="CAJ2641996.1"/>
    <property type="molecule type" value="Genomic_DNA"/>
</dbReference>
<accession>A0ACB0JCL2</accession>
<evidence type="ECO:0000313" key="1">
    <source>
        <dbReference type="EMBL" id="CAJ2641996.1"/>
    </source>
</evidence>
<proteinExistence type="predicted"/>
<organism evidence="1 2">
    <name type="scientific">Trifolium pratense</name>
    <name type="common">Red clover</name>
    <dbReference type="NCBI Taxonomy" id="57577"/>
    <lineage>
        <taxon>Eukaryota</taxon>
        <taxon>Viridiplantae</taxon>
        <taxon>Streptophyta</taxon>
        <taxon>Embryophyta</taxon>
        <taxon>Tracheophyta</taxon>
        <taxon>Spermatophyta</taxon>
        <taxon>Magnoliopsida</taxon>
        <taxon>eudicotyledons</taxon>
        <taxon>Gunneridae</taxon>
        <taxon>Pentapetalae</taxon>
        <taxon>rosids</taxon>
        <taxon>fabids</taxon>
        <taxon>Fabales</taxon>
        <taxon>Fabaceae</taxon>
        <taxon>Papilionoideae</taxon>
        <taxon>50 kb inversion clade</taxon>
        <taxon>NPAAA clade</taxon>
        <taxon>Hologalegina</taxon>
        <taxon>IRL clade</taxon>
        <taxon>Trifolieae</taxon>
        <taxon>Trifolium</taxon>
    </lineage>
</organism>
<dbReference type="Proteomes" id="UP001177021">
    <property type="component" value="Unassembled WGS sequence"/>
</dbReference>
<protein>
    <submittedName>
        <fullName evidence="1">Uncharacterized protein</fullName>
    </submittedName>
</protein>
<sequence length="151" mass="16740">MASTALSAAESANTTRQSPKKEVKVEGDAIKNGVFFSDEKKPDLNDGLDHLDSPQCIERFTKYENEYTHRLLAKYFSGKSLNGGTSFYEETTIDGEIVKSSRTCLCRVPCFRLYADPVVGFEEQCINGPSSPVETEANNPNGKHTVSMFAW</sequence>
<reference evidence="1" key="1">
    <citation type="submission" date="2023-10" db="EMBL/GenBank/DDBJ databases">
        <authorList>
            <person name="Rodriguez Cubillos JULIANA M."/>
            <person name="De Vega J."/>
        </authorList>
    </citation>
    <scope>NUCLEOTIDE SEQUENCE</scope>
</reference>
<comment type="caution">
    <text evidence="1">The sequence shown here is derived from an EMBL/GenBank/DDBJ whole genome shotgun (WGS) entry which is preliminary data.</text>
</comment>
<name>A0ACB0JCL2_TRIPR</name>
<evidence type="ECO:0000313" key="2">
    <source>
        <dbReference type="Proteomes" id="UP001177021"/>
    </source>
</evidence>
<gene>
    <name evidence="1" type="ORF">MILVUS5_LOCUS11541</name>
</gene>
<keyword evidence="2" id="KW-1185">Reference proteome</keyword>